<dbReference type="InterPro" id="IPR017871">
    <property type="entry name" value="ABC_transporter-like_CS"/>
</dbReference>
<dbReference type="Pfam" id="PF00005">
    <property type="entry name" value="ABC_tran"/>
    <property type="match status" value="2"/>
</dbReference>
<feature type="domain" description="ABC transporter" evidence="5">
    <location>
        <begin position="4"/>
        <end position="257"/>
    </location>
</feature>
<dbReference type="InterPro" id="IPR032781">
    <property type="entry name" value="ABC_tran_Xtn"/>
</dbReference>
<dbReference type="InterPro" id="IPR003593">
    <property type="entry name" value="AAA+_ATPase"/>
</dbReference>
<dbReference type="GO" id="GO:0005524">
    <property type="term" value="F:ATP binding"/>
    <property type="evidence" value="ECO:0007669"/>
    <property type="project" value="UniProtKB-KW"/>
</dbReference>
<evidence type="ECO:0000256" key="2">
    <source>
        <dbReference type="ARBA" id="ARBA00022840"/>
    </source>
</evidence>
<dbReference type="AlphaFoldDB" id="S4XKB6"/>
<organism evidence="6 7">
    <name type="scientific">Sorangium cellulosum So0157-2</name>
    <dbReference type="NCBI Taxonomy" id="1254432"/>
    <lineage>
        <taxon>Bacteria</taxon>
        <taxon>Pseudomonadati</taxon>
        <taxon>Myxococcota</taxon>
        <taxon>Polyangia</taxon>
        <taxon>Polyangiales</taxon>
        <taxon>Polyangiaceae</taxon>
        <taxon>Sorangium</taxon>
    </lineage>
</organism>
<dbReference type="HOGENOM" id="CLU_000604_36_0_7"/>
<dbReference type="eggNOG" id="COG0488">
    <property type="taxonomic scope" value="Bacteria"/>
</dbReference>
<keyword evidence="1" id="KW-0547">Nucleotide-binding</keyword>
<dbReference type="InterPro" id="IPR032524">
    <property type="entry name" value="ABC_tran_C"/>
</dbReference>
<evidence type="ECO:0000256" key="1">
    <source>
        <dbReference type="ARBA" id="ARBA00022741"/>
    </source>
</evidence>
<dbReference type="OrthoDB" id="9808609at2"/>
<gene>
    <name evidence="6" type="ORF">SCE1572_49515</name>
</gene>
<sequence length="663" mass="71617">MPVLTAHDLHKAFGPQTILDGVSVTIRTGERVGLVGLNGSGKSTLARILAGVEPPDGGTISRRRGAEIGVLSQDPVFEPSDTARDVVLAGLSAWHAAKARHDEVSRALAAGSGDAEALLAEQTEAAADVERLGGWDMMHRVDAIIGHVGVTRPDAPMSVLSGGDRRRVALARLLVSRPALAVLDEPSNHLDVETVEWLERYLVEEHPGALLLITHDRYLLDRVVERTLEIDKGKVYSYDGGYEEYLEQKAERLALEARTESNRQNFLRTELEWLRRQPKARTGKQKARIQRAETTKAAPPPKAERTAQLSVESVRTGKTILELKKLGLAVDGKWLVRGLDFSLTKGERVGIVGRNGTGKTTMLRAILGQLEAGADGAAPSDAGGPTMEGEVVLGKNTSVAYFDQHRSGLDLDKSIFENIAGSHTRVEVGGRSMDVRSYLERFLFDPNKARQPVGSLSGGERARVALAKMLTQSVNVIILDEPTNDLDVMTLAALEGMLIELDGSALVVTHDRWFLNRVATSILAFEGGGRVVRYAGNYDAYREQRAHAAAEAEAEAAARAAKLQAAEARPAQAAAKPAARAGDKPKLSFAERTELEGIVGRIDAAEQKVAELEAKLADPTLYASRGADVAGLLAELDREKQEAARLVSRWEELETKREAAGKG</sequence>
<proteinExistence type="predicted"/>
<dbReference type="SUPFAM" id="SSF52540">
    <property type="entry name" value="P-loop containing nucleoside triphosphate hydrolases"/>
    <property type="match status" value="2"/>
</dbReference>
<dbReference type="CDD" id="cd03221">
    <property type="entry name" value="ABCF_EF-3"/>
    <property type="match status" value="2"/>
</dbReference>
<evidence type="ECO:0000313" key="6">
    <source>
        <dbReference type="EMBL" id="AGP32974.1"/>
    </source>
</evidence>
<evidence type="ECO:0000256" key="3">
    <source>
        <dbReference type="SAM" id="Coils"/>
    </source>
</evidence>
<dbReference type="InterPro" id="IPR003439">
    <property type="entry name" value="ABC_transporter-like_ATP-bd"/>
</dbReference>
<evidence type="ECO:0000259" key="5">
    <source>
        <dbReference type="PROSITE" id="PS50893"/>
    </source>
</evidence>
<dbReference type="Gene3D" id="3.40.50.300">
    <property type="entry name" value="P-loop containing nucleotide triphosphate hydrolases"/>
    <property type="match status" value="2"/>
</dbReference>
<dbReference type="KEGG" id="scu:SCE1572_49515"/>
<dbReference type="SMART" id="SM00382">
    <property type="entry name" value="AAA"/>
    <property type="match status" value="2"/>
</dbReference>
<name>S4XKB6_SORCE</name>
<dbReference type="PANTHER" id="PTHR42855">
    <property type="entry name" value="ABC TRANSPORTER ATP-BINDING SUBUNIT"/>
    <property type="match status" value="1"/>
</dbReference>
<dbReference type="FunFam" id="3.40.50.300:FF:000011">
    <property type="entry name" value="Putative ABC transporter ATP-binding component"/>
    <property type="match status" value="1"/>
</dbReference>
<dbReference type="PANTHER" id="PTHR42855:SF1">
    <property type="entry name" value="ABC TRANSPORTER DOMAIN-CONTAINING PROTEIN"/>
    <property type="match status" value="1"/>
</dbReference>
<evidence type="ECO:0000256" key="4">
    <source>
        <dbReference type="SAM" id="MobiDB-lite"/>
    </source>
</evidence>
<dbReference type="RefSeq" id="WP_020741733.1">
    <property type="nucleotide sequence ID" value="NC_021658.1"/>
</dbReference>
<evidence type="ECO:0000313" key="7">
    <source>
        <dbReference type="Proteomes" id="UP000014803"/>
    </source>
</evidence>
<dbReference type="Pfam" id="PF16326">
    <property type="entry name" value="ABC_tran_CTD"/>
    <property type="match status" value="1"/>
</dbReference>
<dbReference type="Pfam" id="PF12848">
    <property type="entry name" value="ABC_tran_Xtn"/>
    <property type="match status" value="1"/>
</dbReference>
<reference evidence="6 7" key="1">
    <citation type="journal article" date="2013" name="Sci. Rep.">
        <title>Extraordinary expansion of a Sorangium cellulosum genome from an alkaline milieu.</title>
        <authorList>
            <person name="Han K."/>
            <person name="Li Z.F."/>
            <person name="Peng R."/>
            <person name="Zhu L.P."/>
            <person name="Zhou T."/>
            <person name="Wang L.G."/>
            <person name="Li S.G."/>
            <person name="Zhang X.B."/>
            <person name="Hu W."/>
            <person name="Wu Z.H."/>
            <person name="Qin N."/>
            <person name="Li Y.Z."/>
        </authorList>
    </citation>
    <scope>NUCLEOTIDE SEQUENCE [LARGE SCALE GENOMIC DNA]</scope>
    <source>
        <strain evidence="6 7">So0157-2</strain>
    </source>
</reference>
<feature type="region of interest" description="Disordered" evidence="4">
    <location>
        <begin position="279"/>
        <end position="307"/>
    </location>
</feature>
<dbReference type="STRING" id="1254432.SCE1572_49515"/>
<dbReference type="PROSITE" id="PS50893">
    <property type="entry name" value="ABC_TRANSPORTER_2"/>
    <property type="match status" value="2"/>
</dbReference>
<dbReference type="PATRIC" id="fig|1254432.3.peg.11170"/>
<dbReference type="Proteomes" id="UP000014803">
    <property type="component" value="Chromosome"/>
</dbReference>
<dbReference type="GO" id="GO:0003677">
    <property type="term" value="F:DNA binding"/>
    <property type="evidence" value="ECO:0007669"/>
    <property type="project" value="InterPro"/>
</dbReference>
<dbReference type="EMBL" id="CP003969">
    <property type="protein sequence ID" value="AGP32974.1"/>
    <property type="molecule type" value="Genomic_DNA"/>
</dbReference>
<feature type="domain" description="ABC transporter" evidence="5">
    <location>
        <begin position="321"/>
        <end position="552"/>
    </location>
</feature>
<accession>S4XKB6</accession>
<dbReference type="PROSITE" id="PS00211">
    <property type="entry name" value="ABC_TRANSPORTER_1"/>
    <property type="match status" value="2"/>
</dbReference>
<feature type="compositionally biased region" description="Basic residues" evidence="4">
    <location>
        <begin position="279"/>
        <end position="289"/>
    </location>
</feature>
<dbReference type="Gene3D" id="1.10.287.380">
    <property type="entry name" value="Valyl-tRNA synthetase, C-terminal domain"/>
    <property type="match status" value="1"/>
</dbReference>
<keyword evidence="2 6" id="KW-0067">ATP-binding</keyword>
<keyword evidence="3" id="KW-0175">Coiled coil</keyword>
<dbReference type="InterPro" id="IPR051309">
    <property type="entry name" value="ABCF_ATPase"/>
</dbReference>
<feature type="coiled-coil region" evidence="3">
    <location>
        <begin position="595"/>
        <end position="656"/>
    </location>
</feature>
<dbReference type="InterPro" id="IPR037118">
    <property type="entry name" value="Val-tRNA_synth_C_sf"/>
</dbReference>
<dbReference type="InterPro" id="IPR027417">
    <property type="entry name" value="P-loop_NTPase"/>
</dbReference>
<protein>
    <submittedName>
        <fullName evidence="6">Heme ABC transporter ATP-binding protein</fullName>
    </submittedName>
</protein>
<dbReference type="GO" id="GO:0016887">
    <property type="term" value="F:ATP hydrolysis activity"/>
    <property type="evidence" value="ECO:0007669"/>
    <property type="project" value="InterPro"/>
</dbReference>